<keyword evidence="3" id="KW-1185">Reference proteome</keyword>
<keyword evidence="1" id="KW-0472">Membrane</keyword>
<accession>A0AA39ZLR8</accession>
<dbReference type="Proteomes" id="UP001174997">
    <property type="component" value="Unassembled WGS sequence"/>
</dbReference>
<feature type="transmembrane region" description="Helical" evidence="1">
    <location>
        <begin position="54"/>
        <end position="73"/>
    </location>
</feature>
<proteinExistence type="predicted"/>
<name>A0AA39ZLR8_9PEZI</name>
<dbReference type="AlphaFoldDB" id="A0AA39ZLR8"/>
<reference evidence="2" key="1">
    <citation type="submission" date="2023-06" db="EMBL/GenBank/DDBJ databases">
        <title>Genome-scale phylogeny and comparative genomics of the fungal order Sordariales.</title>
        <authorList>
            <consortium name="Lawrence Berkeley National Laboratory"/>
            <person name="Hensen N."/>
            <person name="Bonometti L."/>
            <person name="Westerberg I."/>
            <person name="Brannstrom I.O."/>
            <person name="Guillou S."/>
            <person name="Cros-Aarteil S."/>
            <person name="Calhoun S."/>
            <person name="Haridas S."/>
            <person name="Kuo A."/>
            <person name="Mondo S."/>
            <person name="Pangilinan J."/>
            <person name="Riley R."/>
            <person name="Labutti K."/>
            <person name="Andreopoulos B."/>
            <person name="Lipzen A."/>
            <person name="Chen C."/>
            <person name="Yanf M."/>
            <person name="Daum C."/>
            <person name="Ng V."/>
            <person name="Clum A."/>
            <person name="Steindorff A."/>
            <person name="Ohm R."/>
            <person name="Martin F."/>
            <person name="Silar P."/>
            <person name="Natvig D."/>
            <person name="Lalanne C."/>
            <person name="Gautier V."/>
            <person name="Ament-Velasquez S.L."/>
            <person name="Kruys A."/>
            <person name="Hutchinson M.I."/>
            <person name="Powell A.J."/>
            <person name="Barry K."/>
            <person name="Miller A.N."/>
            <person name="Grigoriev I.V."/>
            <person name="Debuchy R."/>
            <person name="Gladieux P."/>
            <person name="Thoren M.H."/>
            <person name="Johannesson H."/>
        </authorList>
    </citation>
    <scope>NUCLEOTIDE SEQUENCE</scope>
    <source>
        <strain evidence="2">CBS 307.81</strain>
    </source>
</reference>
<evidence type="ECO:0000313" key="3">
    <source>
        <dbReference type="Proteomes" id="UP001174997"/>
    </source>
</evidence>
<protein>
    <submittedName>
        <fullName evidence="2">Uncharacterized protein</fullName>
    </submittedName>
</protein>
<organism evidence="2 3">
    <name type="scientific">Cercophora samala</name>
    <dbReference type="NCBI Taxonomy" id="330535"/>
    <lineage>
        <taxon>Eukaryota</taxon>
        <taxon>Fungi</taxon>
        <taxon>Dikarya</taxon>
        <taxon>Ascomycota</taxon>
        <taxon>Pezizomycotina</taxon>
        <taxon>Sordariomycetes</taxon>
        <taxon>Sordariomycetidae</taxon>
        <taxon>Sordariales</taxon>
        <taxon>Lasiosphaeriaceae</taxon>
        <taxon>Cercophora</taxon>
    </lineage>
</organism>
<keyword evidence="1" id="KW-0812">Transmembrane</keyword>
<sequence length="170" mass="19118">MIQTFPHSQFPLESHLEAYFGTDEGAILPWMYDFTESNTVIILSLVCQKPAANILFWLSGHFLASPMFLIASIQNYSYNLSVFPYSVAVVILFLCESFVVLIFSLALESWSIIGMSARAQMLTDCPKQGLSILFRCGRGIRGQSSPLLYSIPRPSEARWCPCCHILLTRP</sequence>
<evidence type="ECO:0000313" key="2">
    <source>
        <dbReference type="EMBL" id="KAK0673425.1"/>
    </source>
</evidence>
<dbReference type="EMBL" id="JAULSY010000006">
    <property type="protein sequence ID" value="KAK0673425.1"/>
    <property type="molecule type" value="Genomic_DNA"/>
</dbReference>
<evidence type="ECO:0000256" key="1">
    <source>
        <dbReference type="SAM" id="Phobius"/>
    </source>
</evidence>
<gene>
    <name evidence="2" type="ORF">QBC41DRAFT_125139</name>
</gene>
<keyword evidence="1" id="KW-1133">Transmembrane helix</keyword>
<feature type="transmembrane region" description="Helical" evidence="1">
    <location>
        <begin position="85"/>
        <end position="107"/>
    </location>
</feature>
<comment type="caution">
    <text evidence="2">The sequence shown here is derived from an EMBL/GenBank/DDBJ whole genome shotgun (WGS) entry which is preliminary data.</text>
</comment>